<reference evidence="2" key="1">
    <citation type="submission" date="2025-08" db="UniProtKB">
        <authorList>
            <consortium name="RefSeq"/>
        </authorList>
    </citation>
    <scope>IDENTIFICATION</scope>
    <source>
        <tissue evidence="2">Gonads</tissue>
    </source>
</reference>
<dbReference type="OrthoDB" id="5310573at2759"/>
<protein>
    <submittedName>
        <fullName evidence="2">Uncharacterized protein LOC106181064</fullName>
    </submittedName>
</protein>
<dbReference type="PANTHER" id="PTHR35841">
    <property type="entry name" value="PHOSPHONATES-BINDING PERIPLASMIC PROTEIN"/>
    <property type="match status" value="1"/>
</dbReference>
<proteinExistence type="predicted"/>
<dbReference type="PANTHER" id="PTHR35841:SF1">
    <property type="entry name" value="PHOSPHONATES-BINDING PERIPLASMIC PROTEIN"/>
    <property type="match status" value="1"/>
</dbReference>
<dbReference type="RefSeq" id="XP_013420778.1">
    <property type="nucleotide sequence ID" value="XM_013565324.1"/>
</dbReference>
<dbReference type="Proteomes" id="UP000085678">
    <property type="component" value="Unplaced"/>
</dbReference>
<dbReference type="KEGG" id="lak:106181064"/>
<dbReference type="STRING" id="7574.A0A1S3KDS4"/>
<evidence type="ECO:0000313" key="2">
    <source>
        <dbReference type="RefSeq" id="XP_013420778.1"/>
    </source>
</evidence>
<evidence type="ECO:0000313" key="1">
    <source>
        <dbReference type="Proteomes" id="UP000085678"/>
    </source>
</evidence>
<accession>A0A1S3KDS4</accession>
<name>A0A1S3KDS4_LINAN</name>
<sequence length="280" mass="32390">MEAKSLRMITYLSPNVPVEVFETIMQYLEEKLEREAYLIYESRWSGPPRSRTDPFTKDEADVGFICSPSFLRLQDRKNKYIEHIPVAPVFVHPKGENRPVYFSDVIIHSDNKSSIKEFHDLKGRRLGYSDSESLSGNFIVLSQLKKMGTNTSFFASTFCSGSHLNSIRMVLDRVVDVAAIDSNCLRAFLKKNPELRSSIHILTTWGPMSVYPMVVNARLPEELKSRIAEVMLTMHEDPRWQPKLQELDIIKFVPIDTSLYNFERELLKDVEKLSIDTPYY</sequence>
<dbReference type="InParanoid" id="A0A1S3KDS4"/>
<gene>
    <name evidence="2" type="primary">LOC106181064</name>
</gene>
<dbReference type="AlphaFoldDB" id="A0A1S3KDS4"/>
<dbReference type="GeneID" id="106181064"/>
<dbReference type="SUPFAM" id="SSF53850">
    <property type="entry name" value="Periplasmic binding protein-like II"/>
    <property type="match status" value="1"/>
</dbReference>
<dbReference type="Gene3D" id="3.40.190.10">
    <property type="entry name" value="Periplasmic binding protein-like II"/>
    <property type="match status" value="2"/>
</dbReference>
<keyword evidence="1" id="KW-1185">Reference proteome</keyword>
<organism evidence="1 2">
    <name type="scientific">Lingula anatina</name>
    <name type="common">Brachiopod</name>
    <name type="synonym">Lingula unguis</name>
    <dbReference type="NCBI Taxonomy" id="7574"/>
    <lineage>
        <taxon>Eukaryota</taxon>
        <taxon>Metazoa</taxon>
        <taxon>Spiralia</taxon>
        <taxon>Lophotrochozoa</taxon>
        <taxon>Brachiopoda</taxon>
        <taxon>Linguliformea</taxon>
        <taxon>Lingulata</taxon>
        <taxon>Lingulida</taxon>
        <taxon>Linguloidea</taxon>
        <taxon>Lingulidae</taxon>
        <taxon>Lingula</taxon>
    </lineage>
</organism>
<dbReference type="Pfam" id="PF12974">
    <property type="entry name" value="Phosphonate-bd"/>
    <property type="match status" value="1"/>
</dbReference>